<dbReference type="InterPro" id="IPR046342">
    <property type="entry name" value="CBS_dom_sf"/>
</dbReference>
<feature type="transmembrane region" description="Helical" evidence="13">
    <location>
        <begin position="173"/>
        <end position="193"/>
    </location>
</feature>
<keyword evidence="4" id="KW-0645">Protease</keyword>
<feature type="transmembrane region" description="Helical" evidence="13">
    <location>
        <begin position="309"/>
        <end position="329"/>
    </location>
</feature>
<evidence type="ECO:0000256" key="11">
    <source>
        <dbReference type="ARBA" id="ARBA00023136"/>
    </source>
</evidence>
<evidence type="ECO:0000256" key="2">
    <source>
        <dbReference type="ARBA" id="ARBA00004141"/>
    </source>
</evidence>
<sequence length="510" mass="53734">MDESGGSGQPRSGTDEADEIRTGQPRPGDPATTTARPPSDQQPHDAGTPAESAEPTGPAQPRPTDGQDGEERTPAPHTDTSHHPAPAPTDPRTESHTTEQPHTAHRSEAHTPAPPGGKKGPAPKRPKEPGGGLLMGRPFGVPVYVAPSWFLVAALITWVFGGQLDRVLPELGMARYLVSLFFAVAFYASVLVHELAHTVAALRFGLPVRRIQLQFFGGVSEIEKESETPGREFVLAFVGPLLSLILGGVFYLALQTVEPGTVPGVLLGGLMISNLIVAAFNLLPGLPLDGGRMLRAVVWKITGKPMSGTIAAAWVGRALAISVLIGLPLLTHSGSLGTEAQDIGGMDTVMDALLAAILAGIIWTGAGNSLRVARLREHLPELRARALTRRAVPVETHTPLSEALRRANEAGARALVVVDADGDPLSLVREAAIVGVPEHRRPWVAVSGLAQDLTDGMRVSAELAGEDLLEVLRATPATEYLVVEDSGEIYGVLSAADVEKAFVKAMARPS</sequence>
<evidence type="ECO:0000256" key="4">
    <source>
        <dbReference type="ARBA" id="ARBA00022670"/>
    </source>
</evidence>
<feature type="compositionally biased region" description="Polar residues" evidence="12">
    <location>
        <begin position="31"/>
        <end position="41"/>
    </location>
</feature>
<feature type="domain" description="Peptidase M50" evidence="15">
    <location>
        <begin position="181"/>
        <end position="254"/>
    </location>
</feature>
<evidence type="ECO:0000259" key="14">
    <source>
        <dbReference type="Pfam" id="PF00571"/>
    </source>
</evidence>
<organism evidence="16 17">
    <name type="scientific">Streptomyces dioscori</name>
    <dbReference type="NCBI Taxonomy" id="2109333"/>
    <lineage>
        <taxon>Bacteria</taxon>
        <taxon>Bacillati</taxon>
        <taxon>Actinomycetota</taxon>
        <taxon>Actinomycetes</taxon>
        <taxon>Kitasatosporales</taxon>
        <taxon>Streptomycetaceae</taxon>
        <taxon>Streptomyces</taxon>
        <taxon>Streptomyces aurantiacus group</taxon>
    </lineage>
</organism>
<gene>
    <name evidence="16" type="ORF">C6Y14_29390</name>
</gene>
<proteinExistence type="inferred from homology"/>
<evidence type="ECO:0000256" key="8">
    <source>
        <dbReference type="ARBA" id="ARBA00022833"/>
    </source>
</evidence>
<evidence type="ECO:0000256" key="12">
    <source>
        <dbReference type="SAM" id="MobiDB-lite"/>
    </source>
</evidence>
<keyword evidence="5 13" id="KW-0812">Transmembrane</keyword>
<dbReference type="RefSeq" id="WP_107019892.1">
    <property type="nucleotide sequence ID" value="NZ_KZ679049.1"/>
</dbReference>
<evidence type="ECO:0000313" key="17">
    <source>
        <dbReference type="Proteomes" id="UP000240429"/>
    </source>
</evidence>
<reference evidence="16 17" key="1">
    <citation type="submission" date="2018-03" db="EMBL/GenBank/DDBJ databases">
        <title>Streptomyces dioscori sp. nov., a novel endophytic actinobacterium isolated from bulbil of Dioscorea bulbifera L.</title>
        <authorList>
            <person name="Zhikuan W."/>
        </authorList>
    </citation>
    <scope>NUCLEOTIDE SEQUENCE [LARGE SCALE GENOMIC DNA]</scope>
    <source>
        <strain evidence="16 17">A217</strain>
    </source>
</reference>
<dbReference type="InterPro" id="IPR008915">
    <property type="entry name" value="Peptidase_M50"/>
</dbReference>
<protein>
    <submittedName>
        <fullName evidence="16">Peptidase</fullName>
    </submittedName>
</protein>
<keyword evidence="17" id="KW-1185">Reference proteome</keyword>
<comment type="caution">
    <text evidence="16">The sequence shown here is derived from an EMBL/GenBank/DDBJ whole genome shotgun (WGS) entry which is preliminary data.</text>
</comment>
<evidence type="ECO:0000256" key="7">
    <source>
        <dbReference type="ARBA" id="ARBA00022801"/>
    </source>
</evidence>
<evidence type="ECO:0000256" key="10">
    <source>
        <dbReference type="ARBA" id="ARBA00023049"/>
    </source>
</evidence>
<dbReference type="PANTHER" id="PTHR39188:SF3">
    <property type="entry name" value="STAGE IV SPORULATION PROTEIN FB"/>
    <property type="match status" value="1"/>
</dbReference>
<dbReference type="InterPro" id="IPR000644">
    <property type="entry name" value="CBS_dom"/>
</dbReference>
<comment type="subcellular location">
    <subcellularLocation>
        <location evidence="2">Membrane</location>
        <topology evidence="2">Multi-pass membrane protein</topology>
    </subcellularLocation>
</comment>
<feature type="domain" description="Peptidase M50" evidence="15">
    <location>
        <begin position="270"/>
        <end position="321"/>
    </location>
</feature>
<keyword evidence="6" id="KW-0479">Metal-binding</keyword>
<evidence type="ECO:0000256" key="6">
    <source>
        <dbReference type="ARBA" id="ARBA00022723"/>
    </source>
</evidence>
<dbReference type="PANTHER" id="PTHR39188">
    <property type="entry name" value="MEMBRANE-ASSOCIATED ZINC METALLOPROTEASE M50B"/>
    <property type="match status" value="1"/>
</dbReference>
<evidence type="ECO:0000256" key="1">
    <source>
        <dbReference type="ARBA" id="ARBA00001947"/>
    </source>
</evidence>
<keyword evidence="9 13" id="KW-1133">Transmembrane helix</keyword>
<feature type="transmembrane region" description="Helical" evidence="13">
    <location>
        <begin position="233"/>
        <end position="254"/>
    </location>
</feature>
<dbReference type="CDD" id="cd06164">
    <property type="entry name" value="S2P-M50_SpoIVFB_CBS"/>
    <property type="match status" value="1"/>
</dbReference>
<feature type="transmembrane region" description="Helical" evidence="13">
    <location>
        <begin position="266"/>
        <end position="288"/>
    </location>
</feature>
<name>A0A2P8Q186_9ACTN</name>
<dbReference type="GO" id="GO:0008237">
    <property type="term" value="F:metallopeptidase activity"/>
    <property type="evidence" value="ECO:0007669"/>
    <property type="project" value="UniProtKB-KW"/>
</dbReference>
<keyword evidence="11 13" id="KW-0472">Membrane</keyword>
<dbReference type="Pfam" id="PF02163">
    <property type="entry name" value="Peptidase_M50"/>
    <property type="match status" value="2"/>
</dbReference>
<dbReference type="GO" id="GO:0046872">
    <property type="term" value="F:metal ion binding"/>
    <property type="evidence" value="ECO:0007669"/>
    <property type="project" value="UniProtKB-KW"/>
</dbReference>
<keyword evidence="10" id="KW-0482">Metalloprotease</keyword>
<dbReference type="SUPFAM" id="SSF54631">
    <property type="entry name" value="CBS-domain pair"/>
    <property type="match status" value="1"/>
</dbReference>
<keyword evidence="8" id="KW-0862">Zinc</keyword>
<keyword evidence="7" id="KW-0378">Hydrolase</keyword>
<dbReference type="EMBL" id="PYBJ01000022">
    <property type="protein sequence ID" value="PSM40006.1"/>
    <property type="molecule type" value="Genomic_DNA"/>
</dbReference>
<dbReference type="Pfam" id="PF00571">
    <property type="entry name" value="CBS"/>
    <property type="match status" value="1"/>
</dbReference>
<dbReference type="OrthoDB" id="9781963at2"/>
<comment type="similarity">
    <text evidence="3">Belongs to the peptidase M50B family.</text>
</comment>
<evidence type="ECO:0000256" key="9">
    <source>
        <dbReference type="ARBA" id="ARBA00022989"/>
    </source>
</evidence>
<dbReference type="Proteomes" id="UP000240429">
    <property type="component" value="Unassembled WGS sequence"/>
</dbReference>
<feature type="domain" description="CBS" evidence="14">
    <location>
        <begin position="388"/>
        <end position="433"/>
    </location>
</feature>
<feature type="transmembrane region" description="Helical" evidence="13">
    <location>
        <begin position="141"/>
        <end position="161"/>
    </location>
</feature>
<accession>A0A2P8Q186</accession>
<evidence type="ECO:0000256" key="5">
    <source>
        <dbReference type="ARBA" id="ARBA00022692"/>
    </source>
</evidence>
<evidence type="ECO:0000259" key="15">
    <source>
        <dbReference type="Pfam" id="PF02163"/>
    </source>
</evidence>
<dbReference type="AlphaFoldDB" id="A0A2P8Q186"/>
<dbReference type="GO" id="GO:0006508">
    <property type="term" value="P:proteolysis"/>
    <property type="evidence" value="ECO:0007669"/>
    <property type="project" value="UniProtKB-KW"/>
</dbReference>
<feature type="transmembrane region" description="Helical" evidence="13">
    <location>
        <begin position="349"/>
        <end position="366"/>
    </location>
</feature>
<dbReference type="Gene3D" id="3.10.580.10">
    <property type="entry name" value="CBS-domain"/>
    <property type="match status" value="1"/>
</dbReference>
<comment type="cofactor">
    <cofactor evidence="1">
        <name>Zn(2+)</name>
        <dbReference type="ChEBI" id="CHEBI:29105"/>
    </cofactor>
</comment>
<feature type="region of interest" description="Disordered" evidence="12">
    <location>
        <begin position="1"/>
        <end position="133"/>
    </location>
</feature>
<evidence type="ECO:0000256" key="13">
    <source>
        <dbReference type="SAM" id="Phobius"/>
    </source>
</evidence>
<feature type="compositionally biased region" description="Basic and acidic residues" evidence="12">
    <location>
        <begin position="69"/>
        <end position="82"/>
    </location>
</feature>
<evidence type="ECO:0000256" key="3">
    <source>
        <dbReference type="ARBA" id="ARBA00007931"/>
    </source>
</evidence>
<dbReference type="GO" id="GO:0016020">
    <property type="term" value="C:membrane"/>
    <property type="evidence" value="ECO:0007669"/>
    <property type="project" value="UniProtKB-SubCell"/>
</dbReference>
<evidence type="ECO:0000313" key="16">
    <source>
        <dbReference type="EMBL" id="PSM40006.1"/>
    </source>
</evidence>